<dbReference type="EMBL" id="LMWJ01000006">
    <property type="protein sequence ID" value="KUM79301.1"/>
    <property type="molecule type" value="Genomic_DNA"/>
</dbReference>
<accession>A0A117PGK2</accession>
<dbReference type="STRING" id="146536.AQI70_10365"/>
<dbReference type="RefSeq" id="WP_062148238.1">
    <property type="nucleotide sequence ID" value="NZ_KQ947986.1"/>
</dbReference>
<reference evidence="1 2" key="1">
    <citation type="submission" date="2015-10" db="EMBL/GenBank/DDBJ databases">
        <title>Draft genome sequence of Streptomyces curacoi DSM 40107, type strain for the species Streptomyces curacoi.</title>
        <authorList>
            <person name="Ruckert C."/>
            <person name="Winkler A."/>
            <person name="Kalinowski J."/>
            <person name="Kampfer P."/>
            <person name="Glaeser S."/>
        </authorList>
    </citation>
    <scope>NUCLEOTIDE SEQUENCE [LARGE SCALE GENOMIC DNA]</scope>
    <source>
        <strain evidence="1 2">DSM 40107</strain>
    </source>
</reference>
<name>A0A117PGK2_9ACTN</name>
<dbReference type="Proteomes" id="UP000054024">
    <property type="component" value="Unassembled WGS sequence"/>
</dbReference>
<gene>
    <name evidence="1" type="ORF">AQI70_10365</name>
</gene>
<evidence type="ECO:0008006" key="3">
    <source>
        <dbReference type="Google" id="ProtNLM"/>
    </source>
</evidence>
<protein>
    <recommendedName>
        <fullName evidence="3">DUF1877 family protein</fullName>
    </recommendedName>
</protein>
<proteinExistence type="predicted"/>
<organism evidence="1 2">
    <name type="scientific">Streptomyces curacoi</name>
    <dbReference type="NCBI Taxonomy" id="146536"/>
    <lineage>
        <taxon>Bacteria</taxon>
        <taxon>Bacillati</taxon>
        <taxon>Actinomycetota</taxon>
        <taxon>Actinomycetes</taxon>
        <taxon>Kitasatosporales</taxon>
        <taxon>Streptomycetaceae</taxon>
        <taxon>Streptomyces</taxon>
    </lineage>
</organism>
<sequence length="145" mass="15435">MSIIIRFFVAPSHEAAAAVVDGGPDRAFESSACGNFDAEEALLEWDGLFTGRGFDELVAADEPESVAGPDGGEGPVVFAASRALQAALAAADRTRLLEVSRRWVRQRAADGESFDPRIATGILSDLAELVRGADGPDHRLYCWMA</sequence>
<evidence type="ECO:0000313" key="1">
    <source>
        <dbReference type="EMBL" id="KUM79301.1"/>
    </source>
</evidence>
<comment type="caution">
    <text evidence="1">The sequence shown here is derived from an EMBL/GenBank/DDBJ whole genome shotgun (WGS) entry which is preliminary data.</text>
</comment>
<keyword evidence="2" id="KW-1185">Reference proteome</keyword>
<dbReference type="AlphaFoldDB" id="A0A117PGK2"/>
<evidence type="ECO:0000313" key="2">
    <source>
        <dbReference type="Proteomes" id="UP000054024"/>
    </source>
</evidence>